<dbReference type="AlphaFoldDB" id="A0A0N4X5S7"/>
<dbReference type="WBParaSite" id="HPLM_0001971901-mRNA-1">
    <property type="protein sequence ID" value="HPLM_0001971901-mRNA-1"/>
    <property type="gene ID" value="HPLM_0001971901"/>
</dbReference>
<reference evidence="1" key="1">
    <citation type="submission" date="2017-02" db="UniProtKB">
        <authorList>
            <consortium name="WormBaseParasite"/>
        </authorList>
    </citation>
    <scope>IDENTIFICATION</scope>
</reference>
<accession>A0A0N4X5S7</accession>
<sequence length="151" mass="17319">LSNPCKVAKAIAYPEDQGELVPPMVLVGIGAEEWAEKRGEHLSKRIRFLRLSLASRLETLFAMLRERVDSYVLYQPMTDGSHSSLYSAFHNYKVTPDFCDSGESSRNGIFWQTLEDSPLQCTSVLKFWSQYPSPQIFYEFFKDRVSFCTVS</sequence>
<organism evidence="1">
    <name type="scientific">Haemonchus placei</name>
    <name type="common">Barber's pole worm</name>
    <dbReference type="NCBI Taxonomy" id="6290"/>
    <lineage>
        <taxon>Eukaryota</taxon>
        <taxon>Metazoa</taxon>
        <taxon>Ecdysozoa</taxon>
        <taxon>Nematoda</taxon>
        <taxon>Chromadorea</taxon>
        <taxon>Rhabditida</taxon>
        <taxon>Rhabditina</taxon>
        <taxon>Rhabditomorpha</taxon>
        <taxon>Strongyloidea</taxon>
        <taxon>Trichostrongylidae</taxon>
        <taxon>Haemonchus</taxon>
    </lineage>
</organism>
<proteinExistence type="predicted"/>
<protein>
    <submittedName>
        <fullName evidence="1">Ditrans,polycis-polyprenyl diphosphate synthase ((2E,6E)-farnesyldiphosphate specific)</fullName>
    </submittedName>
</protein>
<evidence type="ECO:0000313" key="1">
    <source>
        <dbReference type="WBParaSite" id="HPLM_0001971901-mRNA-1"/>
    </source>
</evidence>
<name>A0A0N4X5S7_HAEPC</name>